<dbReference type="EMBL" id="JANJOU010000010">
    <property type="protein sequence ID" value="MCR0983089.1"/>
    <property type="molecule type" value="Genomic_DNA"/>
</dbReference>
<feature type="repeat" description="NHL" evidence="2">
    <location>
        <begin position="215"/>
        <end position="252"/>
    </location>
</feature>
<dbReference type="InterPro" id="IPR001258">
    <property type="entry name" value="NHL_repeat"/>
</dbReference>
<dbReference type="RefSeq" id="WP_257716758.1">
    <property type="nucleotide sequence ID" value="NZ_JANJOU010000010.1"/>
</dbReference>
<keyword evidence="5" id="KW-1185">Reference proteome</keyword>
<dbReference type="SUPFAM" id="SSF63829">
    <property type="entry name" value="Calcium-dependent phosphotriesterase"/>
    <property type="match status" value="1"/>
</dbReference>
<keyword evidence="1" id="KW-0677">Repeat</keyword>
<evidence type="ECO:0000259" key="3">
    <source>
        <dbReference type="Pfam" id="PF08450"/>
    </source>
</evidence>
<organism evidence="4 5">
    <name type="scientific">Roseomonas populi</name>
    <dbReference type="NCBI Taxonomy" id="3121582"/>
    <lineage>
        <taxon>Bacteria</taxon>
        <taxon>Pseudomonadati</taxon>
        <taxon>Pseudomonadota</taxon>
        <taxon>Alphaproteobacteria</taxon>
        <taxon>Acetobacterales</taxon>
        <taxon>Roseomonadaceae</taxon>
        <taxon>Roseomonas</taxon>
    </lineage>
</organism>
<dbReference type="InterPro" id="IPR013658">
    <property type="entry name" value="SGL"/>
</dbReference>
<name>A0ABT1X7Y4_9PROT</name>
<evidence type="ECO:0000256" key="2">
    <source>
        <dbReference type="PROSITE-ProRule" id="PRU00504"/>
    </source>
</evidence>
<evidence type="ECO:0000313" key="5">
    <source>
        <dbReference type="Proteomes" id="UP001524642"/>
    </source>
</evidence>
<dbReference type="Pfam" id="PF08450">
    <property type="entry name" value="SGL"/>
    <property type="match status" value="1"/>
</dbReference>
<proteinExistence type="predicted"/>
<evidence type="ECO:0000313" key="4">
    <source>
        <dbReference type="EMBL" id="MCR0983089.1"/>
    </source>
</evidence>
<sequence length="297" mass="32329">MILFAQPRDIATRAHTEMPAEFRRPVVTEWSRANKRGLPVGCFLEGPCFDRDGNLHVTDIPHGRIFRISPEGSWTCVVEYDGEPNGLALHPDGTRFYVADYKQGILSLDLATGQITPVLTRRNSERFKGPNDLVFARNGDLYFTDQGQSGLHDPTGRVYRLSSDGRLDLLLSNGPSPNGLVLSPDEEVLFVAMTRDNAVWRVPLLPDGSTAKVGRFASFHGTSGPDGLAMDPRGNILVAHASLGSVFVLSVQGEPIARFRSCRGATTTNLAFGADGTRVFVTESETGTVLAAEWMPS</sequence>
<dbReference type="InterPro" id="IPR011042">
    <property type="entry name" value="6-blade_b-propeller_TolB-like"/>
</dbReference>
<accession>A0ABT1X7Y4</accession>
<dbReference type="Gene3D" id="2.120.10.30">
    <property type="entry name" value="TolB, C-terminal domain"/>
    <property type="match status" value="1"/>
</dbReference>
<evidence type="ECO:0000256" key="1">
    <source>
        <dbReference type="ARBA" id="ARBA00022737"/>
    </source>
</evidence>
<protein>
    <submittedName>
        <fullName evidence="4">SMP-30/gluconolactonase/LRE family protein</fullName>
    </submittedName>
</protein>
<feature type="domain" description="SMP-30/Gluconolactonase/LRE-like region" evidence="3">
    <location>
        <begin position="45"/>
        <end position="283"/>
    </location>
</feature>
<dbReference type="PANTHER" id="PTHR47572:SF5">
    <property type="entry name" value="BLR2277 PROTEIN"/>
    <property type="match status" value="1"/>
</dbReference>
<comment type="caution">
    <text evidence="4">The sequence shown here is derived from an EMBL/GenBank/DDBJ whole genome shotgun (WGS) entry which is preliminary data.</text>
</comment>
<gene>
    <name evidence="4" type="ORF">NRP21_13615</name>
</gene>
<dbReference type="Proteomes" id="UP001524642">
    <property type="component" value="Unassembled WGS sequence"/>
</dbReference>
<dbReference type="InterPro" id="IPR051262">
    <property type="entry name" value="SMP-30/CGR1_Lactonase"/>
</dbReference>
<dbReference type="PROSITE" id="PS51125">
    <property type="entry name" value="NHL"/>
    <property type="match status" value="1"/>
</dbReference>
<reference evidence="4 5" key="1">
    <citation type="submission" date="2022-06" db="EMBL/GenBank/DDBJ databases">
        <title>Roseomonas CN29.</title>
        <authorList>
            <person name="Cheng Y."/>
            <person name="He X."/>
        </authorList>
    </citation>
    <scope>NUCLEOTIDE SEQUENCE [LARGE SCALE GENOMIC DNA]</scope>
    <source>
        <strain evidence="4 5">CN29</strain>
    </source>
</reference>
<dbReference type="PANTHER" id="PTHR47572">
    <property type="entry name" value="LIPOPROTEIN-RELATED"/>
    <property type="match status" value="1"/>
</dbReference>